<dbReference type="OrthoDB" id="2962168at2759"/>
<reference evidence="2" key="1">
    <citation type="journal article" date="2017" name="Nat. Ecol. Evol.">
        <title>Genome expansion and lineage-specific genetic innovations in the forest pathogenic fungi Armillaria.</title>
        <authorList>
            <person name="Sipos G."/>
            <person name="Prasanna A.N."/>
            <person name="Walter M.C."/>
            <person name="O'Connor E."/>
            <person name="Balint B."/>
            <person name="Krizsan K."/>
            <person name="Kiss B."/>
            <person name="Hess J."/>
            <person name="Varga T."/>
            <person name="Slot J."/>
            <person name="Riley R."/>
            <person name="Boka B."/>
            <person name="Rigling D."/>
            <person name="Barry K."/>
            <person name="Lee J."/>
            <person name="Mihaltcheva S."/>
            <person name="LaButti K."/>
            <person name="Lipzen A."/>
            <person name="Waldron R."/>
            <person name="Moloney N.M."/>
            <person name="Sperisen C."/>
            <person name="Kredics L."/>
            <person name="Vagvoelgyi C."/>
            <person name="Patrignani A."/>
            <person name="Fitzpatrick D."/>
            <person name="Nagy I."/>
            <person name="Doyle S."/>
            <person name="Anderson J.B."/>
            <person name="Grigoriev I.V."/>
            <person name="Gueldener U."/>
            <person name="Muensterkoetter M."/>
            <person name="Nagy L.G."/>
        </authorList>
    </citation>
    <scope>NUCLEOTIDE SEQUENCE [LARGE SCALE GENOMIC DNA]</scope>
    <source>
        <strain evidence="2">Ar21-2</strain>
    </source>
</reference>
<dbReference type="Proteomes" id="UP000217790">
    <property type="component" value="Unassembled WGS sequence"/>
</dbReference>
<keyword evidence="2" id="KW-1185">Reference proteome</keyword>
<gene>
    <name evidence="1" type="ORF">ARMGADRAFT_1039873</name>
</gene>
<name>A0A2H3CNC3_ARMGA</name>
<dbReference type="EMBL" id="KZ293741">
    <property type="protein sequence ID" value="PBK80722.1"/>
    <property type="molecule type" value="Genomic_DNA"/>
</dbReference>
<dbReference type="InParanoid" id="A0A2H3CNC3"/>
<evidence type="ECO:0000313" key="2">
    <source>
        <dbReference type="Proteomes" id="UP000217790"/>
    </source>
</evidence>
<evidence type="ECO:0000313" key="1">
    <source>
        <dbReference type="EMBL" id="PBK80722.1"/>
    </source>
</evidence>
<dbReference type="AlphaFoldDB" id="A0A2H3CNC3"/>
<protein>
    <submittedName>
        <fullName evidence="1">Uncharacterized protein</fullName>
    </submittedName>
</protein>
<sequence length="277" mass="30215">MLRFLMGIARSRFIAIRTSLISLTVSPTADSLDLVLWHQDDVRAVDSGAQHFSQTSQQDRATVWTVTLFFFGHGGAAPTWGRYETRCSIRGDSDQVKGGYGSNWVNVNVESVDPYWQHIVLPSLPLRQTLDLNTEVPADYAQGMHAGMRGGSPVRADGDGLAREGWPDTSFRVGISTEDGGLRMSDGTLSSLVAGMMSSASPSRVVVDEFVDSATLVTMLKPIKIRNSYEYQAIPVSGPASNNNEWDIELKALKWLPLSFKLAPGTRSGDSRFGSKA</sequence>
<proteinExistence type="predicted"/>
<organism evidence="1 2">
    <name type="scientific">Armillaria gallica</name>
    <name type="common">Bulbous honey fungus</name>
    <name type="synonym">Armillaria bulbosa</name>
    <dbReference type="NCBI Taxonomy" id="47427"/>
    <lineage>
        <taxon>Eukaryota</taxon>
        <taxon>Fungi</taxon>
        <taxon>Dikarya</taxon>
        <taxon>Basidiomycota</taxon>
        <taxon>Agaricomycotina</taxon>
        <taxon>Agaricomycetes</taxon>
        <taxon>Agaricomycetidae</taxon>
        <taxon>Agaricales</taxon>
        <taxon>Marasmiineae</taxon>
        <taxon>Physalacriaceae</taxon>
        <taxon>Armillaria</taxon>
    </lineage>
</organism>
<accession>A0A2H3CNC3</accession>